<protein>
    <submittedName>
        <fullName evidence="2">Uncharacterized protein</fullName>
    </submittedName>
</protein>
<reference evidence="2 3" key="1">
    <citation type="submission" date="2018-03" db="EMBL/GenBank/DDBJ databases">
        <title>The draft genome of Mesorhizobium sp. 6GN-30.</title>
        <authorList>
            <person name="Liu L."/>
            <person name="Li L."/>
            <person name="Wang T."/>
            <person name="Zhang X."/>
            <person name="Liang L."/>
        </authorList>
    </citation>
    <scope>NUCLEOTIDE SEQUENCE [LARGE SCALE GENOMIC DNA]</scope>
    <source>
        <strain evidence="2 3">6GN30</strain>
    </source>
</reference>
<dbReference type="RefSeq" id="WP_106770978.1">
    <property type="nucleotide sequence ID" value="NZ_PXYK01000003.1"/>
</dbReference>
<name>A0A2P7SR44_9HYPH</name>
<dbReference type="EMBL" id="PXYK01000003">
    <property type="protein sequence ID" value="PSJ64933.1"/>
    <property type="molecule type" value="Genomic_DNA"/>
</dbReference>
<evidence type="ECO:0000256" key="1">
    <source>
        <dbReference type="SAM" id="MobiDB-lite"/>
    </source>
</evidence>
<proteinExistence type="predicted"/>
<organism evidence="2 3">
    <name type="scientific">Kumtagia ephedrae</name>
    <dbReference type="NCBI Taxonomy" id="2116701"/>
    <lineage>
        <taxon>Bacteria</taxon>
        <taxon>Pseudomonadati</taxon>
        <taxon>Pseudomonadota</taxon>
        <taxon>Alphaproteobacteria</taxon>
        <taxon>Hyphomicrobiales</taxon>
        <taxon>Phyllobacteriaceae</taxon>
        <taxon>Kumtagia</taxon>
    </lineage>
</organism>
<accession>A0A2P7SR44</accession>
<keyword evidence="3" id="KW-1185">Reference proteome</keyword>
<dbReference type="AlphaFoldDB" id="A0A2P7SR44"/>
<sequence length="65" mass="7380">MAIWTRLTTCAFAVREFIAPTYRPERHYMRGPGPACARRRGVETLHSPASFRERSAGMRRQGSIG</sequence>
<evidence type="ECO:0000313" key="2">
    <source>
        <dbReference type="EMBL" id="PSJ64933.1"/>
    </source>
</evidence>
<evidence type="ECO:0000313" key="3">
    <source>
        <dbReference type="Proteomes" id="UP000241229"/>
    </source>
</evidence>
<gene>
    <name evidence="2" type="ORF">C7I84_03785</name>
</gene>
<comment type="caution">
    <text evidence="2">The sequence shown here is derived from an EMBL/GenBank/DDBJ whole genome shotgun (WGS) entry which is preliminary data.</text>
</comment>
<dbReference type="Proteomes" id="UP000241229">
    <property type="component" value="Unassembled WGS sequence"/>
</dbReference>
<feature type="region of interest" description="Disordered" evidence="1">
    <location>
        <begin position="29"/>
        <end position="65"/>
    </location>
</feature>